<geneLocation type="plasmid" evidence="1">
    <name>pRGFK1338</name>
</geneLocation>
<reference evidence="1" key="1">
    <citation type="submission" date="2015-06" db="EMBL/GenBank/DDBJ databases">
        <authorList>
            <person name="Joergensen T."/>
        </authorList>
    </citation>
    <scope>NUCLEOTIDE SEQUENCE</scope>
    <source>
        <plasmid evidence="1">pRGFK1338</plasmid>
    </source>
</reference>
<protein>
    <submittedName>
        <fullName evidence="1">Uncharacterized protein</fullName>
    </submittedName>
</protein>
<sequence>MNMGTYKWYNYICIAFAYKKNYNIIIYHKSQMEGLYGKQREHDIED</sequence>
<dbReference type="AlphaFoldDB" id="A0A0H5Q526"/>
<reference evidence="1" key="2">
    <citation type="submission" date="2015-07" db="EMBL/GenBank/DDBJ databases">
        <title>Plasmids, circular viruses and viroids from rat gut.</title>
        <authorList>
            <person name="Jorgensen T.J."/>
            <person name="Hansen M.A."/>
            <person name="Xu Z."/>
            <person name="Tabak M.A."/>
            <person name="Sorensen S.J."/>
            <person name="Hansen L.H."/>
        </authorList>
    </citation>
    <scope>NUCLEOTIDE SEQUENCE</scope>
    <source>
        <plasmid evidence="1">pRGFK1338</plasmid>
    </source>
</reference>
<organism evidence="1">
    <name type="scientific">uncultured prokaryote</name>
    <dbReference type="NCBI Taxonomy" id="198431"/>
    <lineage>
        <taxon>unclassified sequences</taxon>
        <taxon>environmental samples</taxon>
    </lineage>
</organism>
<dbReference type="EMBL" id="LN853901">
    <property type="protein sequence ID" value="CRY96968.1"/>
    <property type="molecule type" value="Genomic_DNA"/>
</dbReference>
<evidence type="ECO:0000313" key="1">
    <source>
        <dbReference type="EMBL" id="CRY96968.1"/>
    </source>
</evidence>
<name>A0A0H5Q526_9ZZZZ</name>
<keyword evidence="1" id="KW-0614">Plasmid</keyword>
<proteinExistence type="predicted"/>
<accession>A0A0H5Q526</accession>